<keyword evidence="3" id="KW-1185">Reference proteome</keyword>
<dbReference type="PANTHER" id="PTHR42085:SF1">
    <property type="entry name" value="F-BOX DOMAIN-CONTAINING PROTEIN"/>
    <property type="match status" value="1"/>
</dbReference>
<gene>
    <name evidence="2" type="ORF">BDW02DRAFT_650155</name>
</gene>
<organism evidence="2 3">
    <name type="scientific">Decorospora gaudefroyi</name>
    <dbReference type="NCBI Taxonomy" id="184978"/>
    <lineage>
        <taxon>Eukaryota</taxon>
        <taxon>Fungi</taxon>
        <taxon>Dikarya</taxon>
        <taxon>Ascomycota</taxon>
        <taxon>Pezizomycotina</taxon>
        <taxon>Dothideomycetes</taxon>
        <taxon>Pleosporomycetidae</taxon>
        <taxon>Pleosporales</taxon>
        <taxon>Pleosporineae</taxon>
        <taxon>Pleosporaceae</taxon>
        <taxon>Decorospora</taxon>
    </lineage>
</organism>
<evidence type="ECO:0000313" key="3">
    <source>
        <dbReference type="Proteomes" id="UP000800040"/>
    </source>
</evidence>
<evidence type="ECO:0000313" key="2">
    <source>
        <dbReference type="EMBL" id="KAF1831076.1"/>
    </source>
</evidence>
<evidence type="ECO:0000256" key="1">
    <source>
        <dbReference type="SAM" id="MobiDB-lite"/>
    </source>
</evidence>
<protein>
    <submittedName>
        <fullName evidence="2">Uncharacterized protein</fullName>
    </submittedName>
</protein>
<name>A0A6A5K4Q4_9PLEO</name>
<dbReference type="Proteomes" id="UP000800040">
    <property type="component" value="Unassembled WGS sequence"/>
</dbReference>
<dbReference type="AlphaFoldDB" id="A0A6A5K4Q4"/>
<accession>A0A6A5K4Q4</accession>
<feature type="region of interest" description="Disordered" evidence="1">
    <location>
        <begin position="1"/>
        <end position="36"/>
    </location>
</feature>
<dbReference type="PANTHER" id="PTHR42085">
    <property type="entry name" value="F-BOX DOMAIN-CONTAINING PROTEIN"/>
    <property type="match status" value="1"/>
</dbReference>
<reference evidence="2" key="1">
    <citation type="submission" date="2020-01" db="EMBL/GenBank/DDBJ databases">
        <authorList>
            <consortium name="DOE Joint Genome Institute"/>
            <person name="Haridas S."/>
            <person name="Albert R."/>
            <person name="Binder M."/>
            <person name="Bloem J."/>
            <person name="Labutti K."/>
            <person name="Salamov A."/>
            <person name="Andreopoulos B."/>
            <person name="Baker S.E."/>
            <person name="Barry K."/>
            <person name="Bills G."/>
            <person name="Bluhm B.H."/>
            <person name="Cannon C."/>
            <person name="Castanera R."/>
            <person name="Culley D.E."/>
            <person name="Daum C."/>
            <person name="Ezra D."/>
            <person name="Gonzalez J.B."/>
            <person name="Henrissat B."/>
            <person name="Kuo A."/>
            <person name="Liang C."/>
            <person name="Lipzen A."/>
            <person name="Lutzoni F."/>
            <person name="Magnuson J."/>
            <person name="Mondo S."/>
            <person name="Nolan M."/>
            <person name="Ohm R."/>
            <person name="Pangilinan J."/>
            <person name="Park H.-J."/>
            <person name="Ramirez L."/>
            <person name="Alfaro M."/>
            <person name="Sun H."/>
            <person name="Tritt A."/>
            <person name="Yoshinaga Y."/>
            <person name="Zwiers L.-H."/>
            <person name="Turgeon B.G."/>
            <person name="Goodwin S.B."/>
            <person name="Spatafora J.W."/>
            <person name="Crous P.W."/>
            <person name="Grigoriev I.V."/>
        </authorList>
    </citation>
    <scope>NUCLEOTIDE SEQUENCE</scope>
    <source>
        <strain evidence="2">P77</strain>
    </source>
</reference>
<dbReference type="InterPro" id="IPR038883">
    <property type="entry name" value="AN11006-like"/>
</dbReference>
<proteinExistence type="predicted"/>
<dbReference type="OrthoDB" id="4790878at2759"/>
<dbReference type="EMBL" id="ML975374">
    <property type="protein sequence ID" value="KAF1831076.1"/>
    <property type="molecule type" value="Genomic_DNA"/>
</dbReference>
<sequence length="330" mass="38182">MASEASNSKARSEAGAIDHQPLTVKPPERQSPSPGNFLRNLKLQPILWQPDSPLLRLPRELRDHIVNYILTPEDGLLFQWGGVDERSYFIKLAIREDEGRQDSDEFNQVKFACRQLYAETACIELHFNETHFSDAQHPELGPSVRFQEFIEQCAPLHVSKITQVTLDIKYDAEVDLPQDMIMRQTHELQPIVDFCQKNPHMTVNYMIVSFVDALDGNWSRWYPQDGCPSDPLCFMATGIWLVYLFRGISLRGLVSDFVSMIDTWCNLPSSVVEKTQIVLDVPNLRLWPWERRTCKFDWEQMCKYCAILDMTNEKGIYCMGIGLMWSKHGF</sequence>